<evidence type="ECO:0000256" key="6">
    <source>
        <dbReference type="ARBA" id="ARBA00023033"/>
    </source>
</evidence>
<dbReference type="RefSeq" id="XP_005713838.1">
    <property type="nucleotide sequence ID" value="XM_005713781.1"/>
</dbReference>
<dbReference type="GO" id="GO:0020037">
    <property type="term" value="F:heme binding"/>
    <property type="evidence" value="ECO:0007669"/>
    <property type="project" value="InterPro"/>
</dbReference>
<comment type="cofactor">
    <cofactor evidence="7">
        <name>heme</name>
        <dbReference type="ChEBI" id="CHEBI:30413"/>
    </cofactor>
</comment>
<organism evidence="9 10">
    <name type="scientific">Chondrus crispus</name>
    <name type="common">Carrageen Irish moss</name>
    <name type="synonym">Polymorpha crispa</name>
    <dbReference type="NCBI Taxonomy" id="2769"/>
    <lineage>
        <taxon>Eukaryota</taxon>
        <taxon>Rhodophyta</taxon>
        <taxon>Florideophyceae</taxon>
        <taxon>Rhodymeniophycidae</taxon>
        <taxon>Gigartinales</taxon>
        <taxon>Gigartinaceae</taxon>
        <taxon>Chondrus</taxon>
    </lineage>
</organism>
<dbReference type="GeneID" id="17321553"/>
<proteinExistence type="inferred from homology"/>
<protein>
    <submittedName>
        <fullName evidence="9">Cytochrome P450 family 808H-CYP808H1</fullName>
    </submittedName>
</protein>
<evidence type="ECO:0000256" key="3">
    <source>
        <dbReference type="ARBA" id="ARBA00022723"/>
    </source>
</evidence>
<dbReference type="Gramene" id="CDF34019">
    <property type="protein sequence ID" value="CDF34019"/>
    <property type="gene ID" value="CHC_T00008813001"/>
</dbReference>
<dbReference type="GO" id="GO:0004497">
    <property type="term" value="F:monooxygenase activity"/>
    <property type="evidence" value="ECO:0007669"/>
    <property type="project" value="UniProtKB-KW"/>
</dbReference>
<dbReference type="InterPro" id="IPR017972">
    <property type="entry name" value="Cyt_P450_CS"/>
</dbReference>
<evidence type="ECO:0000256" key="7">
    <source>
        <dbReference type="PIRSR" id="PIRSR602401-1"/>
    </source>
</evidence>
<dbReference type="EMBL" id="HG001668">
    <property type="protein sequence ID" value="CDF34019.1"/>
    <property type="molecule type" value="Genomic_DNA"/>
</dbReference>
<dbReference type="PROSITE" id="PS00086">
    <property type="entry name" value="CYTOCHROME_P450"/>
    <property type="match status" value="1"/>
</dbReference>
<keyword evidence="4 8" id="KW-0560">Oxidoreductase</keyword>
<dbReference type="PANTHER" id="PTHR24291:SF50">
    <property type="entry name" value="BIFUNCTIONAL ALBAFLAVENONE MONOOXYGENASE_TERPENE SYNTHASE"/>
    <property type="match status" value="1"/>
</dbReference>
<dbReference type="AlphaFoldDB" id="R7Q7N2"/>
<dbReference type="CDD" id="cd00302">
    <property type="entry name" value="cytochrome_P450"/>
    <property type="match status" value="1"/>
</dbReference>
<reference evidence="10" key="1">
    <citation type="journal article" date="2013" name="Proc. Natl. Acad. Sci. U.S.A.">
        <title>Genome structure and metabolic features in the red seaweed Chondrus crispus shed light on evolution of the Archaeplastida.</title>
        <authorList>
            <person name="Collen J."/>
            <person name="Porcel B."/>
            <person name="Carre W."/>
            <person name="Ball S.G."/>
            <person name="Chaparro C."/>
            <person name="Tonon T."/>
            <person name="Barbeyron T."/>
            <person name="Michel G."/>
            <person name="Noel B."/>
            <person name="Valentin K."/>
            <person name="Elias M."/>
            <person name="Artiguenave F."/>
            <person name="Arun A."/>
            <person name="Aury J.M."/>
            <person name="Barbosa-Neto J.F."/>
            <person name="Bothwell J.H."/>
            <person name="Bouget F.Y."/>
            <person name="Brillet L."/>
            <person name="Cabello-Hurtado F."/>
            <person name="Capella-Gutierrez S."/>
            <person name="Charrier B."/>
            <person name="Cladiere L."/>
            <person name="Cock J.M."/>
            <person name="Coelho S.M."/>
            <person name="Colleoni C."/>
            <person name="Czjzek M."/>
            <person name="Da Silva C."/>
            <person name="Delage L."/>
            <person name="Denoeud F."/>
            <person name="Deschamps P."/>
            <person name="Dittami S.M."/>
            <person name="Gabaldon T."/>
            <person name="Gachon C.M."/>
            <person name="Groisillier A."/>
            <person name="Herve C."/>
            <person name="Jabbari K."/>
            <person name="Katinka M."/>
            <person name="Kloareg B."/>
            <person name="Kowalczyk N."/>
            <person name="Labadie K."/>
            <person name="Leblanc C."/>
            <person name="Lopez P.J."/>
            <person name="McLachlan D.H."/>
            <person name="Meslet-Cladiere L."/>
            <person name="Moustafa A."/>
            <person name="Nehr Z."/>
            <person name="Nyvall Collen P."/>
            <person name="Panaud O."/>
            <person name="Partensky F."/>
            <person name="Poulain J."/>
            <person name="Rensing S.A."/>
            <person name="Rousvoal S."/>
            <person name="Samson G."/>
            <person name="Symeonidi A."/>
            <person name="Weissenbach J."/>
            <person name="Zambounis A."/>
            <person name="Wincker P."/>
            <person name="Boyen C."/>
        </authorList>
    </citation>
    <scope>NUCLEOTIDE SEQUENCE [LARGE SCALE GENOMIC DNA]</scope>
    <source>
        <strain evidence="10">cv. Stackhouse</strain>
    </source>
</reference>
<evidence type="ECO:0000256" key="8">
    <source>
        <dbReference type="RuleBase" id="RU000461"/>
    </source>
</evidence>
<dbReference type="PRINTS" id="PR00463">
    <property type="entry name" value="EP450I"/>
</dbReference>
<name>R7Q7N2_CHOCR</name>
<evidence type="ECO:0000256" key="1">
    <source>
        <dbReference type="ARBA" id="ARBA00010617"/>
    </source>
</evidence>
<evidence type="ECO:0000256" key="4">
    <source>
        <dbReference type="ARBA" id="ARBA00023002"/>
    </source>
</evidence>
<dbReference type="SUPFAM" id="SSF48264">
    <property type="entry name" value="Cytochrome P450"/>
    <property type="match status" value="1"/>
</dbReference>
<comment type="similarity">
    <text evidence="1 8">Belongs to the cytochrome P450 family.</text>
</comment>
<dbReference type="InterPro" id="IPR001128">
    <property type="entry name" value="Cyt_P450"/>
</dbReference>
<keyword evidence="5 7" id="KW-0408">Iron</keyword>
<dbReference type="Proteomes" id="UP000012073">
    <property type="component" value="Unassembled WGS sequence"/>
</dbReference>
<dbReference type="OMA" id="QAIWGNL"/>
<evidence type="ECO:0000256" key="5">
    <source>
        <dbReference type="ARBA" id="ARBA00023004"/>
    </source>
</evidence>
<dbReference type="GO" id="GO:0005506">
    <property type="term" value="F:iron ion binding"/>
    <property type="evidence" value="ECO:0007669"/>
    <property type="project" value="InterPro"/>
</dbReference>
<dbReference type="PANTHER" id="PTHR24291">
    <property type="entry name" value="CYTOCHROME P450 FAMILY 4"/>
    <property type="match status" value="1"/>
</dbReference>
<keyword evidence="2 7" id="KW-0349">Heme</keyword>
<dbReference type="InterPro" id="IPR036396">
    <property type="entry name" value="Cyt_P450_sf"/>
</dbReference>
<dbReference type="Pfam" id="PF00067">
    <property type="entry name" value="p450"/>
    <property type="match status" value="1"/>
</dbReference>
<keyword evidence="10" id="KW-1185">Reference proteome</keyword>
<accession>R7Q7N2</accession>
<evidence type="ECO:0000256" key="2">
    <source>
        <dbReference type="ARBA" id="ARBA00022617"/>
    </source>
</evidence>
<sequence length="515" mass="58365">MEIDSAFRALLLLSCCLIFCFTLCFSLQRTFFFFSSSLSSLPGPGILHYFPNGLLYPMLLNPDSFSRVIEKLGDVYGDVFTMWIGPTRVCVTAIPEDVKHILSAAEDFDRPPAVKSVFQVMAPDGILCMTGSKHRYLRKKIRDGFHHGMIDSFHGQMTDATRELCDSLYSVCQNGVTCSSETVDLSEVISIATFRVVTQVAFGVALSREKRLEFLEKVRELADEMTRDIVSYPIREILEPLGSRRRLFKVCDSIRETCAGFLEMRMKGPQLEKNLRSRDLLDALLATENTSLETLTSIVTEFTLGGTYSMSQLIIWGVYEVCCNENIRNKIEKELDREMGTSSLQEPISFESFKKLDYVRNVWKETCRIHPVGPFMTRQTTRNITLKGSGLQLRKGTEVFADYRRCHLCPQQWNDSASFRPERWHSVNSAERGRPTTGLFIPFGLGPHTCPGNFLADHEGALIMAELFRRFRFTLACRPGEVRASTTFVETPVAEIGERVGVQKSVPFYVQLRGT</sequence>
<gene>
    <name evidence="9" type="ORF">CHC_T00008813001</name>
</gene>
<dbReference type="InterPro" id="IPR002401">
    <property type="entry name" value="Cyt_P450_E_grp-I"/>
</dbReference>
<dbReference type="OrthoDB" id="1470350at2759"/>
<keyword evidence="6 8" id="KW-0503">Monooxygenase</keyword>
<evidence type="ECO:0000313" key="9">
    <source>
        <dbReference type="EMBL" id="CDF34019.1"/>
    </source>
</evidence>
<dbReference type="GO" id="GO:0016705">
    <property type="term" value="F:oxidoreductase activity, acting on paired donors, with incorporation or reduction of molecular oxygen"/>
    <property type="evidence" value="ECO:0007669"/>
    <property type="project" value="InterPro"/>
</dbReference>
<dbReference type="Gene3D" id="1.10.630.10">
    <property type="entry name" value="Cytochrome P450"/>
    <property type="match status" value="1"/>
</dbReference>
<keyword evidence="3 7" id="KW-0479">Metal-binding</keyword>
<dbReference type="STRING" id="2769.R7Q7N2"/>
<dbReference type="KEGG" id="ccp:CHC_T00008813001"/>
<dbReference type="InterPro" id="IPR050196">
    <property type="entry name" value="Cytochrome_P450_Monoox"/>
</dbReference>
<feature type="binding site" description="axial binding residue" evidence="7">
    <location>
        <position position="450"/>
    </location>
    <ligand>
        <name>heme</name>
        <dbReference type="ChEBI" id="CHEBI:30413"/>
    </ligand>
    <ligandPart>
        <name>Fe</name>
        <dbReference type="ChEBI" id="CHEBI:18248"/>
    </ligandPart>
</feature>
<evidence type="ECO:0000313" key="10">
    <source>
        <dbReference type="Proteomes" id="UP000012073"/>
    </source>
</evidence>